<comment type="caution">
    <text evidence="1">The sequence shown here is derived from an EMBL/GenBank/DDBJ whole genome shotgun (WGS) entry which is preliminary data.</text>
</comment>
<evidence type="ECO:0000313" key="2">
    <source>
        <dbReference type="Proteomes" id="UP001595803"/>
    </source>
</evidence>
<accession>A0ABV7ZCY6</accession>
<reference evidence="2" key="1">
    <citation type="journal article" date="2019" name="Int. J. Syst. Evol. Microbiol.">
        <title>The Global Catalogue of Microorganisms (GCM) 10K type strain sequencing project: providing services to taxonomists for standard genome sequencing and annotation.</title>
        <authorList>
            <consortium name="The Broad Institute Genomics Platform"/>
            <consortium name="The Broad Institute Genome Sequencing Center for Infectious Disease"/>
            <person name="Wu L."/>
            <person name="Ma J."/>
        </authorList>
    </citation>
    <scope>NUCLEOTIDE SEQUENCE [LARGE SCALE GENOMIC DNA]</scope>
    <source>
        <strain evidence="2">CCTCC AB 2017081</strain>
    </source>
</reference>
<dbReference type="Proteomes" id="UP001595803">
    <property type="component" value="Unassembled WGS sequence"/>
</dbReference>
<dbReference type="RefSeq" id="WP_295821014.1">
    <property type="nucleotide sequence ID" value="NZ_JBHRZG010000024.1"/>
</dbReference>
<name>A0ABV7ZCY6_9DEIO</name>
<sequence>MALWVLFGFIVLSATSILLLTRGPLRATPSVRPLRIVAAVQYACAIVLAGARLTGAA</sequence>
<evidence type="ECO:0000313" key="1">
    <source>
        <dbReference type="EMBL" id="MFC3835251.1"/>
    </source>
</evidence>
<proteinExistence type="predicted"/>
<gene>
    <name evidence="1" type="ORF">ACFOSB_20515</name>
</gene>
<protein>
    <submittedName>
        <fullName evidence="1">Uncharacterized protein</fullName>
    </submittedName>
</protein>
<dbReference type="EMBL" id="JBHRZG010000024">
    <property type="protein sequence ID" value="MFC3835251.1"/>
    <property type="molecule type" value="Genomic_DNA"/>
</dbReference>
<keyword evidence="2" id="KW-1185">Reference proteome</keyword>
<organism evidence="1 2">
    <name type="scientific">Deinococcus rufus</name>
    <dbReference type="NCBI Taxonomy" id="2136097"/>
    <lineage>
        <taxon>Bacteria</taxon>
        <taxon>Thermotogati</taxon>
        <taxon>Deinococcota</taxon>
        <taxon>Deinococci</taxon>
        <taxon>Deinococcales</taxon>
        <taxon>Deinococcaceae</taxon>
        <taxon>Deinococcus</taxon>
    </lineage>
</organism>